<sequence length="434" mass="46846">MNGQSRPATATAWQLRAWALYDLANQAFVTPIQSFIFAAYFTNAVAANPTQGTTQWGNMVGISGVLIALGGPLLGAMADRTGRRKPWLGVFTLLCILCTGLLWYVAPSPEYVWLALLLVGVGTIASEYSQIFYNAMLPELAPPDRQGRWSGWGWATGYFGGIVCLTAGLFLFIGENPLIPLSRDGAYHIRATNLLAAGWYFVFAIPLFLFTPDAPATGAARLGPVQAAREGVRQLVDSLRHARRHRHILKFLVARTIYNEALSTTFVFGGIYAAGSFGMTTAEVLTFGIAMNVSAGLGAFCFAWVDDAIGPRKTILFSLLGLVVPGAAILLVHDKLWFWVFGLLMSVFFGPVQAASRTWLARSAPEGLRTQFFGLFALSGKVTSFMGPLAVAWLTALFDSQRIGMSCVVVFLVIGGVLMLGVPQAGPQESGDQR</sequence>
<dbReference type="InterPro" id="IPR020846">
    <property type="entry name" value="MFS_dom"/>
</dbReference>
<dbReference type="Gene3D" id="1.20.1250.20">
    <property type="entry name" value="MFS general substrate transporter like domains"/>
    <property type="match status" value="1"/>
</dbReference>
<feature type="transmembrane region" description="Helical" evidence="6">
    <location>
        <begin position="284"/>
        <end position="305"/>
    </location>
</feature>
<dbReference type="InterPro" id="IPR036259">
    <property type="entry name" value="MFS_trans_sf"/>
</dbReference>
<dbReference type="STRING" id="1121448.DGI_2475"/>
<organism evidence="8 9">
    <name type="scientific">Megalodesulfovibrio gigas (strain ATCC 19364 / DSM 1382 / NCIMB 9332 / VKM B-1759)</name>
    <name type="common">Desulfovibrio gigas</name>
    <dbReference type="NCBI Taxonomy" id="1121448"/>
    <lineage>
        <taxon>Bacteria</taxon>
        <taxon>Pseudomonadati</taxon>
        <taxon>Thermodesulfobacteriota</taxon>
        <taxon>Desulfovibrionia</taxon>
        <taxon>Desulfovibrionales</taxon>
        <taxon>Desulfovibrionaceae</taxon>
        <taxon>Megalodesulfovibrio</taxon>
    </lineage>
</organism>
<keyword evidence="4 6" id="KW-1133">Transmembrane helix</keyword>
<dbReference type="SUPFAM" id="SSF103473">
    <property type="entry name" value="MFS general substrate transporter"/>
    <property type="match status" value="1"/>
</dbReference>
<keyword evidence="9" id="KW-1185">Reference proteome</keyword>
<gene>
    <name evidence="8" type="ORF">DGI_2475</name>
</gene>
<dbReference type="eggNOG" id="COG2270">
    <property type="taxonomic scope" value="Bacteria"/>
</dbReference>
<dbReference type="PANTHER" id="PTHR23519">
    <property type="entry name" value="AUTOPHAGY-RELATED PROTEIN 22"/>
    <property type="match status" value="1"/>
</dbReference>
<feature type="transmembrane region" description="Helical" evidence="6">
    <location>
        <begin position="248"/>
        <end position="272"/>
    </location>
</feature>
<dbReference type="PANTHER" id="PTHR23519:SF1">
    <property type="entry name" value="AUTOPHAGY-RELATED PROTEIN 22"/>
    <property type="match status" value="1"/>
</dbReference>
<keyword evidence="3 6" id="KW-0812">Transmembrane</keyword>
<dbReference type="KEGG" id="dgg:DGI_2475"/>
<dbReference type="AlphaFoldDB" id="T2GCB7"/>
<dbReference type="OrthoDB" id="9768783at2"/>
<evidence type="ECO:0000256" key="3">
    <source>
        <dbReference type="ARBA" id="ARBA00022692"/>
    </source>
</evidence>
<feature type="transmembrane region" description="Helical" evidence="6">
    <location>
        <begin position="56"/>
        <end position="75"/>
    </location>
</feature>
<feature type="transmembrane region" description="Helical" evidence="6">
    <location>
        <begin position="87"/>
        <end position="105"/>
    </location>
</feature>
<feature type="transmembrane region" description="Helical" evidence="6">
    <location>
        <begin position="111"/>
        <end position="131"/>
    </location>
</feature>
<evidence type="ECO:0000313" key="8">
    <source>
        <dbReference type="EMBL" id="AGW14215.1"/>
    </source>
</evidence>
<dbReference type="PROSITE" id="PS50850">
    <property type="entry name" value="MFS"/>
    <property type="match status" value="1"/>
</dbReference>
<dbReference type="HOGENOM" id="CLU_017518_3_1_7"/>
<dbReference type="EMBL" id="CP006585">
    <property type="protein sequence ID" value="AGW14215.1"/>
    <property type="molecule type" value="Genomic_DNA"/>
</dbReference>
<feature type="transmembrane region" description="Helical" evidence="6">
    <location>
        <begin position="194"/>
        <end position="211"/>
    </location>
</feature>
<feature type="transmembrane region" description="Helical" evidence="6">
    <location>
        <begin position="338"/>
        <end position="360"/>
    </location>
</feature>
<proteinExistence type="predicted"/>
<keyword evidence="5 6" id="KW-0472">Membrane</keyword>
<evidence type="ECO:0000256" key="4">
    <source>
        <dbReference type="ARBA" id="ARBA00022989"/>
    </source>
</evidence>
<name>T2GCB7_MEGG1</name>
<dbReference type="PATRIC" id="fig|1121448.10.peg.2429"/>
<dbReference type="RefSeq" id="WP_021761207.1">
    <property type="nucleotide sequence ID" value="NC_022444.1"/>
</dbReference>
<evidence type="ECO:0000256" key="6">
    <source>
        <dbReference type="SAM" id="Phobius"/>
    </source>
</evidence>
<accession>T2GCB7</accession>
<dbReference type="Pfam" id="PF11700">
    <property type="entry name" value="ATG22"/>
    <property type="match status" value="1"/>
</dbReference>
<protein>
    <submittedName>
        <fullName evidence="8">Putative major facilitator superfamily MFS_1</fullName>
    </submittedName>
</protein>
<evidence type="ECO:0000256" key="5">
    <source>
        <dbReference type="ARBA" id="ARBA00023136"/>
    </source>
</evidence>
<evidence type="ECO:0000256" key="1">
    <source>
        <dbReference type="ARBA" id="ARBA00004127"/>
    </source>
</evidence>
<feature type="transmembrane region" description="Helical" evidence="6">
    <location>
        <begin position="372"/>
        <end position="397"/>
    </location>
</feature>
<feature type="domain" description="Major facilitator superfamily (MFS) profile" evidence="7">
    <location>
        <begin position="19"/>
        <end position="433"/>
    </location>
</feature>
<evidence type="ECO:0000313" key="9">
    <source>
        <dbReference type="Proteomes" id="UP000016587"/>
    </source>
</evidence>
<feature type="transmembrane region" description="Helical" evidence="6">
    <location>
        <begin position="152"/>
        <end position="174"/>
    </location>
</feature>
<keyword evidence="2" id="KW-0813">Transport</keyword>
<evidence type="ECO:0000256" key="2">
    <source>
        <dbReference type="ARBA" id="ARBA00022448"/>
    </source>
</evidence>
<reference evidence="9" key="2">
    <citation type="submission" date="2013-07" db="EMBL/GenBank/DDBJ databases">
        <authorList>
            <person name="Morais-Silva F.O."/>
            <person name="Rezende A.M."/>
            <person name="Pimentel C."/>
            <person name="Resende D.M."/>
            <person name="Santos C.I."/>
            <person name="Clemente C."/>
            <person name="de Oliveira L.M."/>
            <person name="da Silva S.M."/>
            <person name="Costa D.A."/>
            <person name="Varela-Raposo A."/>
            <person name="Horacio E.C.A."/>
            <person name="Matos M."/>
            <person name="Flores O."/>
            <person name="Ruiz J.C."/>
            <person name="Rodrigues-Pousada C."/>
        </authorList>
    </citation>
    <scope>NUCLEOTIDE SEQUENCE [LARGE SCALE GENOMIC DNA]</scope>
    <source>
        <strain evidence="9">ATCC 19364 / DSM 1382 / NCIMB 9332 / VKM B-1759</strain>
    </source>
</reference>
<feature type="transmembrane region" description="Helical" evidence="6">
    <location>
        <begin position="314"/>
        <end position="332"/>
    </location>
</feature>
<feature type="transmembrane region" description="Helical" evidence="6">
    <location>
        <begin position="403"/>
        <end position="422"/>
    </location>
</feature>
<dbReference type="InterPro" id="IPR050495">
    <property type="entry name" value="ATG22/LtaA_families"/>
</dbReference>
<dbReference type="Proteomes" id="UP000016587">
    <property type="component" value="Chromosome"/>
</dbReference>
<dbReference type="GO" id="GO:0022857">
    <property type="term" value="F:transmembrane transporter activity"/>
    <property type="evidence" value="ECO:0007669"/>
    <property type="project" value="InterPro"/>
</dbReference>
<reference evidence="8 9" key="1">
    <citation type="journal article" date="2013" name="J. Bacteriol.">
        <title>Roles of HynAB and Ech, the only two hydrogenases found in the model sulfate reducer Desulfovibrio gigas.</title>
        <authorList>
            <person name="Morais-Silva F.O."/>
            <person name="Santos C.I."/>
            <person name="Rodrigues R."/>
            <person name="Pereira I.A."/>
            <person name="Rodrigues-Pousada C."/>
        </authorList>
    </citation>
    <scope>NUCLEOTIDE SEQUENCE [LARGE SCALE GENOMIC DNA]</scope>
    <source>
        <strain evidence="9">ATCC 19364 / DSM 1382 / NCIMB 9332 / VKM B-1759</strain>
    </source>
</reference>
<dbReference type="GO" id="GO:0012505">
    <property type="term" value="C:endomembrane system"/>
    <property type="evidence" value="ECO:0007669"/>
    <property type="project" value="UniProtKB-SubCell"/>
</dbReference>
<comment type="subcellular location">
    <subcellularLocation>
        <location evidence="1">Endomembrane system</location>
        <topology evidence="1">Multi-pass membrane protein</topology>
    </subcellularLocation>
</comment>
<evidence type="ECO:0000259" key="7">
    <source>
        <dbReference type="PROSITE" id="PS50850"/>
    </source>
</evidence>
<dbReference type="InterPro" id="IPR024671">
    <property type="entry name" value="Atg22-like"/>
</dbReference>